<organism evidence="1 2">
    <name type="scientific">Aquimarina algicola</name>
    <dbReference type="NCBI Taxonomy" id="2589995"/>
    <lineage>
        <taxon>Bacteria</taxon>
        <taxon>Pseudomonadati</taxon>
        <taxon>Bacteroidota</taxon>
        <taxon>Flavobacteriia</taxon>
        <taxon>Flavobacteriales</taxon>
        <taxon>Flavobacteriaceae</taxon>
        <taxon>Aquimarina</taxon>
    </lineage>
</organism>
<proteinExistence type="predicted"/>
<name>A0A504JG43_9FLAO</name>
<reference evidence="1 2" key="1">
    <citation type="submission" date="2019-06" db="EMBL/GenBank/DDBJ databases">
        <authorList>
            <person name="Meng X."/>
        </authorList>
    </citation>
    <scope>NUCLEOTIDE SEQUENCE [LARGE SCALE GENOMIC DNA]</scope>
    <source>
        <strain evidence="1 2">M625</strain>
    </source>
</reference>
<gene>
    <name evidence="1" type="ORF">FHK87_07590</name>
</gene>
<accession>A0A504JG43</accession>
<keyword evidence="2" id="KW-1185">Reference proteome</keyword>
<sequence>MSKVKRERVERWLILHKDSLRIASIERQLGFSRGILAKFYKEENKRILKKEEVELLDKWIKKLIDSYEID</sequence>
<comment type="caution">
    <text evidence="1">The sequence shown here is derived from an EMBL/GenBank/DDBJ whole genome shotgun (WGS) entry which is preliminary data.</text>
</comment>
<evidence type="ECO:0000313" key="1">
    <source>
        <dbReference type="EMBL" id="TPN87435.1"/>
    </source>
</evidence>
<evidence type="ECO:0000313" key="2">
    <source>
        <dbReference type="Proteomes" id="UP000315540"/>
    </source>
</evidence>
<protein>
    <submittedName>
        <fullName evidence="1">Uncharacterized protein</fullName>
    </submittedName>
</protein>
<dbReference type="EMBL" id="VFWZ01000002">
    <property type="protein sequence ID" value="TPN87435.1"/>
    <property type="molecule type" value="Genomic_DNA"/>
</dbReference>
<dbReference type="Proteomes" id="UP000315540">
    <property type="component" value="Unassembled WGS sequence"/>
</dbReference>
<dbReference type="RefSeq" id="WP_140592077.1">
    <property type="nucleotide sequence ID" value="NZ_VFWZ01000002.1"/>
</dbReference>
<dbReference type="AlphaFoldDB" id="A0A504JG43"/>